<dbReference type="SUPFAM" id="SSF81383">
    <property type="entry name" value="F-box domain"/>
    <property type="match status" value="1"/>
</dbReference>
<gene>
    <name evidence="2" type="ORF">ERUC_LOCUS24335</name>
</gene>
<protein>
    <recommendedName>
        <fullName evidence="1">F-box associated beta-propeller type 1 domain-containing protein</fullName>
    </recommendedName>
</protein>
<reference evidence="2 3" key="1">
    <citation type="submission" date="2022-03" db="EMBL/GenBank/DDBJ databases">
        <authorList>
            <person name="Macdonald S."/>
            <person name="Ahmed S."/>
            <person name="Newling K."/>
        </authorList>
    </citation>
    <scope>NUCLEOTIDE SEQUENCE [LARGE SCALE GENOMIC DNA]</scope>
</reference>
<keyword evidence="3" id="KW-1185">Reference proteome</keyword>
<evidence type="ECO:0000313" key="3">
    <source>
        <dbReference type="Proteomes" id="UP001642260"/>
    </source>
</evidence>
<dbReference type="InterPro" id="IPR036047">
    <property type="entry name" value="F-box-like_dom_sf"/>
</dbReference>
<feature type="domain" description="F-box associated beta-propeller type 1" evidence="1">
    <location>
        <begin position="54"/>
        <end position="130"/>
    </location>
</feature>
<accession>A0ABC8KRQ3</accession>
<comment type="caution">
    <text evidence="2">The sequence shown here is derived from an EMBL/GenBank/DDBJ whole genome shotgun (WGS) entry which is preliminary data.</text>
</comment>
<dbReference type="Pfam" id="PF07734">
    <property type="entry name" value="FBA_1"/>
    <property type="match status" value="1"/>
</dbReference>
<dbReference type="Proteomes" id="UP001642260">
    <property type="component" value="Unassembled WGS sequence"/>
</dbReference>
<proteinExistence type="predicted"/>
<name>A0ABC8KRQ3_ERUVS</name>
<dbReference type="InterPro" id="IPR006527">
    <property type="entry name" value="F-box-assoc_dom_typ1"/>
</dbReference>
<dbReference type="EMBL" id="CAKOAT010250265">
    <property type="protein sequence ID" value="CAH8358579.1"/>
    <property type="molecule type" value="Genomic_DNA"/>
</dbReference>
<sequence>MLPAESLVRLRLACKQLKALIKEDKFVYDHLDRSKVRFLRTDQTEQIVYPESKIRSDSLLMLCMWSTQKSSFAKLSFWNPLTRNINFVEPSTTQRQFRVLSEPPRRDYKILKFSSVEHNVGAVEIYEFNS</sequence>
<dbReference type="AlphaFoldDB" id="A0ABC8KRQ3"/>
<evidence type="ECO:0000259" key="1">
    <source>
        <dbReference type="Pfam" id="PF07734"/>
    </source>
</evidence>
<evidence type="ECO:0000313" key="2">
    <source>
        <dbReference type="EMBL" id="CAH8358579.1"/>
    </source>
</evidence>
<organism evidence="2 3">
    <name type="scientific">Eruca vesicaria subsp. sativa</name>
    <name type="common">Garden rocket</name>
    <name type="synonym">Eruca sativa</name>
    <dbReference type="NCBI Taxonomy" id="29727"/>
    <lineage>
        <taxon>Eukaryota</taxon>
        <taxon>Viridiplantae</taxon>
        <taxon>Streptophyta</taxon>
        <taxon>Embryophyta</taxon>
        <taxon>Tracheophyta</taxon>
        <taxon>Spermatophyta</taxon>
        <taxon>Magnoliopsida</taxon>
        <taxon>eudicotyledons</taxon>
        <taxon>Gunneridae</taxon>
        <taxon>Pentapetalae</taxon>
        <taxon>rosids</taxon>
        <taxon>malvids</taxon>
        <taxon>Brassicales</taxon>
        <taxon>Brassicaceae</taxon>
        <taxon>Brassiceae</taxon>
        <taxon>Eruca</taxon>
    </lineage>
</organism>